<dbReference type="Gene3D" id="1.10.600.10">
    <property type="entry name" value="Farnesyl Diphosphate Synthase"/>
    <property type="match status" value="2"/>
</dbReference>
<dbReference type="EMBL" id="JAQJZL010000009">
    <property type="protein sequence ID" value="KAJ6037979.1"/>
    <property type="molecule type" value="Genomic_DNA"/>
</dbReference>
<comment type="caution">
    <text evidence="10">The sequence shown here is derived from an EMBL/GenBank/DDBJ whole genome shotgun (WGS) entry which is preliminary data.</text>
</comment>
<name>A0AAD6I8Y9_PENCN</name>
<dbReference type="GO" id="GO:0046872">
    <property type="term" value="F:metal ion binding"/>
    <property type="evidence" value="ECO:0007669"/>
    <property type="project" value="UniProtKB-KW"/>
</dbReference>
<comment type="similarity">
    <text evidence="8">In the N-terminal section; belongs to the terpene synthase family.</text>
</comment>
<dbReference type="Pfam" id="PF19086">
    <property type="entry name" value="Terpene_syn_C_2"/>
    <property type="match status" value="1"/>
</dbReference>
<dbReference type="InterPro" id="IPR000092">
    <property type="entry name" value="Polyprenyl_synt"/>
</dbReference>
<evidence type="ECO:0000256" key="9">
    <source>
        <dbReference type="SAM" id="MobiDB-lite"/>
    </source>
</evidence>
<dbReference type="SFLD" id="SFLDS00005">
    <property type="entry name" value="Isoprenoid_Synthase_Type_I"/>
    <property type="match status" value="1"/>
</dbReference>
<feature type="compositionally biased region" description="Polar residues" evidence="9">
    <location>
        <begin position="347"/>
        <end position="370"/>
    </location>
</feature>
<evidence type="ECO:0000256" key="3">
    <source>
        <dbReference type="ARBA" id="ARBA00022723"/>
    </source>
</evidence>
<dbReference type="GO" id="GO:0046165">
    <property type="term" value="P:alcohol biosynthetic process"/>
    <property type="evidence" value="ECO:0007669"/>
    <property type="project" value="UniProtKB-ARBA"/>
</dbReference>
<evidence type="ECO:0000256" key="2">
    <source>
        <dbReference type="ARBA" id="ARBA00022679"/>
    </source>
</evidence>
<keyword evidence="4" id="KW-0460">Magnesium</keyword>
<accession>A0AAD6I8Y9</accession>
<dbReference type="GO" id="GO:0008299">
    <property type="term" value="P:isoprenoid biosynthetic process"/>
    <property type="evidence" value="ECO:0007669"/>
    <property type="project" value="InterPro"/>
</dbReference>
<evidence type="ECO:0000256" key="1">
    <source>
        <dbReference type="ARBA" id="ARBA00004721"/>
    </source>
</evidence>
<dbReference type="GO" id="GO:0043386">
    <property type="term" value="P:mycotoxin biosynthetic process"/>
    <property type="evidence" value="ECO:0007669"/>
    <property type="project" value="UniProtKB-ARBA"/>
</dbReference>
<feature type="compositionally biased region" description="Low complexity" evidence="9">
    <location>
        <begin position="331"/>
        <end position="342"/>
    </location>
</feature>
<proteinExistence type="inferred from homology"/>
<comment type="pathway">
    <text evidence="1">Secondary metabolite biosynthesis; terpenoid biosynthesis.</text>
</comment>
<comment type="similarity">
    <text evidence="7">In the C-terminal section; belongs to the FPP/GGPP synthase family.</text>
</comment>
<keyword evidence="3" id="KW-0479">Metal-binding</keyword>
<evidence type="ECO:0000256" key="5">
    <source>
        <dbReference type="ARBA" id="ARBA00023239"/>
    </source>
</evidence>
<dbReference type="InterPro" id="IPR033749">
    <property type="entry name" value="Polyprenyl_synt_CS"/>
</dbReference>
<evidence type="ECO:0000256" key="6">
    <source>
        <dbReference type="ARBA" id="ARBA00023268"/>
    </source>
</evidence>
<dbReference type="AlphaFoldDB" id="A0AAD6I8Y9"/>
<reference evidence="10" key="2">
    <citation type="submission" date="2023-01" db="EMBL/GenBank/DDBJ databases">
        <authorList>
            <person name="Petersen C."/>
        </authorList>
    </citation>
    <scope>NUCLEOTIDE SEQUENCE</scope>
    <source>
        <strain evidence="10">IBT 15450</strain>
    </source>
</reference>
<evidence type="ECO:0000313" key="11">
    <source>
        <dbReference type="Proteomes" id="UP001219568"/>
    </source>
</evidence>
<dbReference type="Pfam" id="PF00348">
    <property type="entry name" value="polyprenyl_synt"/>
    <property type="match status" value="1"/>
</dbReference>
<reference evidence="10" key="1">
    <citation type="journal article" date="2023" name="IMA Fungus">
        <title>Comparative genomic study of the Penicillium genus elucidates a diverse pangenome and 15 lateral gene transfer events.</title>
        <authorList>
            <person name="Petersen C."/>
            <person name="Sorensen T."/>
            <person name="Nielsen M.R."/>
            <person name="Sondergaard T.E."/>
            <person name="Sorensen J.L."/>
            <person name="Fitzpatrick D.A."/>
            <person name="Frisvad J.C."/>
            <person name="Nielsen K.L."/>
        </authorList>
    </citation>
    <scope>NUCLEOTIDE SEQUENCE</scope>
    <source>
        <strain evidence="10">IBT 15450</strain>
    </source>
</reference>
<dbReference type="PANTHER" id="PTHR12001">
    <property type="entry name" value="GERANYLGERANYL PYROPHOSPHATE SYNTHASE"/>
    <property type="match status" value="1"/>
</dbReference>
<protein>
    <submittedName>
        <fullName evidence="10">Uncharacterized protein</fullName>
    </submittedName>
</protein>
<evidence type="ECO:0000256" key="7">
    <source>
        <dbReference type="ARBA" id="ARBA00038363"/>
    </source>
</evidence>
<sequence>MDELTYLSRLIPTEEAQRTGCFTSLPIRIHPRNDIADGATVKFTADWAKHVRDGREKRTHFCVSPVGNWNSFLYPEAIPERLGTVSYLLDLGLIHDDVNEELSVQDAMTAHECLRPALDPQDNRNWDPESPQLKFKMLLSECVLECIKTDRKLGTDMLDAFRVLWLDIAENATSEVPQTLEDYWRVRMSNGGMSVFWPMVLFATNLHLSEEQHALVQPIIAAAEEALCWANDSFSYEREVWELETGKAKRIVNLVEMVSRTKGLSSTDAKAEVKRMILEAEAKYCRLRDDLLSSHPDMTLDLKRWIEYIGLSISGNHYWLSACTRQNAWMTNGTPNGTPNGTKSDEPSTNNNGTPLETPKRLTNGTSNGTKSDEPSTDNNDTILKTPKCLNNGAPNETHPVCQYPKEELNDLAVAAPVTHVSSMPSKGTRTQLIEALNAWLKVPPGALAHIISAIDMLHNASLILDDIEDNSPLRRGLPATHVVFGAAQSINSATFMFVKATAVVRSALSPAALAALLEGLETLFLGQSWDLYWKHNLQCPGKREYVKMVDHKTGGMFVMLVRLMVAESPCWGGAVVEDLERLMQLLGRFFQIRDDYLNLSAYAAQKGFAEDLDEGKFSFPVVCGFERHPERCGHILAVFRQRPTSAAAEAKPLSREVKEHLIKCIEASGGFDETLRCLRSLEHELDREIARLEERLGQGNPLLRLCLAALSMEGCEKITYGNAGARDGRLFRE</sequence>
<evidence type="ECO:0000256" key="8">
    <source>
        <dbReference type="ARBA" id="ARBA00038372"/>
    </source>
</evidence>
<feature type="region of interest" description="Disordered" evidence="9">
    <location>
        <begin position="330"/>
        <end position="382"/>
    </location>
</feature>
<keyword evidence="2" id="KW-0808">Transferase</keyword>
<dbReference type="PROSITE" id="PS00444">
    <property type="entry name" value="POLYPRENYL_SYNTHASE_2"/>
    <property type="match status" value="1"/>
</dbReference>
<keyword evidence="11" id="KW-1185">Reference proteome</keyword>
<dbReference type="InterPro" id="IPR008949">
    <property type="entry name" value="Isoprenoid_synthase_dom_sf"/>
</dbReference>
<dbReference type="GO" id="GO:0016829">
    <property type="term" value="F:lyase activity"/>
    <property type="evidence" value="ECO:0007669"/>
    <property type="project" value="UniProtKB-KW"/>
</dbReference>
<gene>
    <name evidence="10" type="ORF">N7460_007750</name>
</gene>
<organism evidence="10 11">
    <name type="scientific">Penicillium canescens</name>
    <dbReference type="NCBI Taxonomy" id="5083"/>
    <lineage>
        <taxon>Eukaryota</taxon>
        <taxon>Fungi</taxon>
        <taxon>Dikarya</taxon>
        <taxon>Ascomycota</taxon>
        <taxon>Pezizomycotina</taxon>
        <taxon>Eurotiomycetes</taxon>
        <taxon>Eurotiomycetidae</taxon>
        <taxon>Eurotiales</taxon>
        <taxon>Aspergillaceae</taxon>
        <taxon>Penicillium</taxon>
    </lineage>
</organism>
<dbReference type="GO" id="GO:0004659">
    <property type="term" value="F:prenyltransferase activity"/>
    <property type="evidence" value="ECO:0007669"/>
    <property type="project" value="InterPro"/>
</dbReference>
<dbReference type="PANTHER" id="PTHR12001:SF72">
    <property type="entry name" value="THIJ_PFPI FAMILY PROTEIN (AFU_ORTHOLOGUE AFUA_3G01210)-RELATED"/>
    <property type="match status" value="1"/>
</dbReference>
<evidence type="ECO:0000313" key="10">
    <source>
        <dbReference type="EMBL" id="KAJ6037979.1"/>
    </source>
</evidence>
<dbReference type="PROSITE" id="PS00723">
    <property type="entry name" value="POLYPRENYL_SYNTHASE_1"/>
    <property type="match status" value="1"/>
</dbReference>
<evidence type="ECO:0000256" key="4">
    <source>
        <dbReference type="ARBA" id="ARBA00022842"/>
    </source>
</evidence>
<dbReference type="Proteomes" id="UP001219568">
    <property type="component" value="Unassembled WGS sequence"/>
</dbReference>
<keyword evidence="5" id="KW-0456">Lyase</keyword>
<keyword evidence="6" id="KW-0511">Multifunctional enzyme</keyword>
<dbReference type="SUPFAM" id="SSF48576">
    <property type="entry name" value="Terpenoid synthases"/>
    <property type="match status" value="2"/>
</dbReference>